<sequence length="113" mass="13020">MMSRLHFQSYLTASNRLNYCRSWLLVSVVLLITYSVHIFTNGKELPTALLASLAALVYRVFAISIVYGLFLHLEETVRPFFATVDGIYLESNYKEGGPRGRQQTFGFEHFRHL</sequence>
<evidence type="ECO:0000256" key="1">
    <source>
        <dbReference type="SAM" id="Phobius"/>
    </source>
</evidence>
<accession>A0A8J2PQ47</accession>
<evidence type="ECO:0000313" key="2">
    <source>
        <dbReference type="EMBL" id="CAG7829064.1"/>
    </source>
</evidence>
<keyword evidence="1" id="KW-0812">Transmembrane</keyword>
<keyword evidence="1" id="KW-0472">Membrane</keyword>
<keyword evidence="3" id="KW-1185">Reference proteome</keyword>
<dbReference type="Proteomes" id="UP000708208">
    <property type="component" value="Unassembled WGS sequence"/>
</dbReference>
<gene>
    <name evidence="2" type="ORF">AFUS01_LOCUS38949</name>
</gene>
<organism evidence="2 3">
    <name type="scientific">Allacma fusca</name>
    <dbReference type="NCBI Taxonomy" id="39272"/>
    <lineage>
        <taxon>Eukaryota</taxon>
        <taxon>Metazoa</taxon>
        <taxon>Ecdysozoa</taxon>
        <taxon>Arthropoda</taxon>
        <taxon>Hexapoda</taxon>
        <taxon>Collembola</taxon>
        <taxon>Symphypleona</taxon>
        <taxon>Sminthuridae</taxon>
        <taxon>Allacma</taxon>
    </lineage>
</organism>
<keyword evidence="1" id="KW-1133">Transmembrane helix</keyword>
<name>A0A8J2PQ47_9HEXA</name>
<feature type="transmembrane region" description="Helical" evidence="1">
    <location>
        <begin position="21"/>
        <end position="39"/>
    </location>
</feature>
<dbReference type="AlphaFoldDB" id="A0A8J2PQ47"/>
<reference evidence="2" key="1">
    <citation type="submission" date="2021-06" db="EMBL/GenBank/DDBJ databases">
        <authorList>
            <person name="Hodson N. C."/>
            <person name="Mongue J. A."/>
            <person name="Jaron S. K."/>
        </authorList>
    </citation>
    <scope>NUCLEOTIDE SEQUENCE</scope>
</reference>
<protein>
    <submittedName>
        <fullName evidence="2">Uncharacterized protein</fullName>
    </submittedName>
</protein>
<comment type="caution">
    <text evidence="2">The sequence shown here is derived from an EMBL/GenBank/DDBJ whole genome shotgun (WGS) entry which is preliminary data.</text>
</comment>
<proteinExistence type="predicted"/>
<feature type="transmembrane region" description="Helical" evidence="1">
    <location>
        <begin position="45"/>
        <end position="70"/>
    </location>
</feature>
<dbReference type="EMBL" id="CAJVCH010549982">
    <property type="protein sequence ID" value="CAG7829064.1"/>
    <property type="molecule type" value="Genomic_DNA"/>
</dbReference>
<evidence type="ECO:0000313" key="3">
    <source>
        <dbReference type="Proteomes" id="UP000708208"/>
    </source>
</evidence>